<keyword evidence="1" id="KW-0732">Signal</keyword>
<dbReference type="EMBL" id="VCKX01000030">
    <property type="protein sequence ID" value="TMR35779.1"/>
    <property type="molecule type" value="Genomic_DNA"/>
</dbReference>
<keyword evidence="4" id="KW-1185">Reference proteome</keyword>
<feature type="signal peptide" evidence="1">
    <location>
        <begin position="1"/>
        <end position="29"/>
    </location>
</feature>
<evidence type="ECO:0000259" key="2">
    <source>
        <dbReference type="Pfam" id="PF24837"/>
    </source>
</evidence>
<organism evidence="3 4">
    <name type="scientific">Nonomuraea zeae</name>
    <dbReference type="NCBI Taxonomy" id="1642303"/>
    <lineage>
        <taxon>Bacteria</taxon>
        <taxon>Bacillati</taxon>
        <taxon>Actinomycetota</taxon>
        <taxon>Actinomycetes</taxon>
        <taxon>Streptosporangiales</taxon>
        <taxon>Streptosporangiaceae</taxon>
        <taxon>Nonomuraea</taxon>
    </lineage>
</organism>
<name>A0A5S4GSI2_9ACTN</name>
<sequence length="299" mass="32120">MIAMLPIRPLIATAMVATSTGLLAVPAQAAAQTAATPTLAGIRAAHQPGLDRLVFEFRGRVPAQRDVRYVSKLIADGSGRPVNAVGDALLQIRFGRADGHDRHGNVTYGPARRTYALPGVIQVVNTGDFESTLTFGVGLAKGVPYRVYTLVRPSRVVVDLVTRYRTAPVRDYFFNTAGYNAGRRPYTAAVQRPVIPPATAYGALQRLFAGPTQAEKALGLRFVSSKATGFSKLTIRHGVARVYLTGRVTSGGSTFTIADEIRPTLKQFPSVKWVKIYDAAGTTQRPNGLSDSIPQSLEP</sequence>
<dbReference type="Pfam" id="PF24837">
    <property type="entry name" value="AMIN-like"/>
    <property type="match status" value="1"/>
</dbReference>
<feature type="domain" description="AMIN-like" evidence="2">
    <location>
        <begin position="38"/>
        <end position="160"/>
    </location>
</feature>
<evidence type="ECO:0000256" key="1">
    <source>
        <dbReference type="SAM" id="SignalP"/>
    </source>
</evidence>
<dbReference type="Proteomes" id="UP000306628">
    <property type="component" value="Unassembled WGS sequence"/>
</dbReference>
<evidence type="ECO:0000313" key="3">
    <source>
        <dbReference type="EMBL" id="TMR35779.1"/>
    </source>
</evidence>
<dbReference type="AlphaFoldDB" id="A0A5S4GSI2"/>
<proteinExistence type="predicted"/>
<protein>
    <recommendedName>
        <fullName evidence="2">AMIN-like domain-containing protein</fullName>
    </recommendedName>
</protein>
<accession>A0A5S4GSI2</accession>
<dbReference type="OrthoDB" id="3393679at2"/>
<dbReference type="RefSeq" id="WP_138689885.1">
    <property type="nucleotide sequence ID" value="NZ_VCKX01000030.1"/>
</dbReference>
<dbReference type="InterPro" id="IPR056303">
    <property type="entry name" value="AMIN-like"/>
</dbReference>
<comment type="caution">
    <text evidence="3">The sequence shown here is derived from an EMBL/GenBank/DDBJ whole genome shotgun (WGS) entry which is preliminary data.</text>
</comment>
<feature type="chain" id="PRO_5024358870" description="AMIN-like domain-containing protein" evidence="1">
    <location>
        <begin position="30"/>
        <end position="299"/>
    </location>
</feature>
<evidence type="ECO:0000313" key="4">
    <source>
        <dbReference type="Proteomes" id="UP000306628"/>
    </source>
</evidence>
<reference evidence="3 4" key="1">
    <citation type="submission" date="2019-05" db="EMBL/GenBank/DDBJ databases">
        <title>Draft genome sequence of Nonomuraea zeae DSM 100528.</title>
        <authorList>
            <person name="Saricaoglu S."/>
            <person name="Isik K."/>
        </authorList>
    </citation>
    <scope>NUCLEOTIDE SEQUENCE [LARGE SCALE GENOMIC DNA]</scope>
    <source>
        <strain evidence="3 4">DSM 100528</strain>
    </source>
</reference>
<gene>
    <name evidence="3" type="ORF">ETD85_12800</name>
</gene>